<protein>
    <submittedName>
        <fullName evidence="6">DNA-binding transcriptional regulator, LysR family</fullName>
    </submittedName>
</protein>
<proteinExistence type="inferred from homology"/>
<organism evidence="6 7">
    <name type="scientific">Rugamonas rubra</name>
    <dbReference type="NCBI Taxonomy" id="758825"/>
    <lineage>
        <taxon>Bacteria</taxon>
        <taxon>Pseudomonadati</taxon>
        <taxon>Pseudomonadota</taxon>
        <taxon>Betaproteobacteria</taxon>
        <taxon>Burkholderiales</taxon>
        <taxon>Oxalobacteraceae</taxon>
        <taxon>Telluria group</taxon>
        <taxon>Rugamonas</taxon>
    </lineage>
</organism>
<dbReference type="PANTHER" id="PTHR30126">
    <property type="entry name" value="HTH-TYPE TRANSCRIPTIONAL REGULATOR"/>
    <property type="match status" value="1"/>
</dbReference>
<dbReference type="Proteomes" id="UP000199470">
    <property type="component" value="Unassembled WGS sequence"/>
</dbReference>
<evidence type="ECO:0000256" key="4">
    <source>
        <dbReference type="ARBA" id="ARBA00023163"/>
    </source>
</evidence>
<sequence length="318" mass="34132">MLRLSLEALQIVDAIERRGSFSAAGKELHRVPSTISYTVAKLEDELGVQVFERHGPRVALTPAGQELLKEGRYLLKAAQDLENRVRRVASGWETELTIGMDSMFSTLALRDDVTAFYAVAQQTRLRVLQEALSGTWEALLERRVDLLVGAPGDGPPGGGYVSQAIGTMGFVFAVAPGHPLAAVAGPLGRAELQHHRAVSVADSARQLAPRTVGLLLGQDTLTLPSMQAKFDYQVAGLGFGFLPEPCARAAIAAGLLVEKQVEEPKPAETFYLAWRSGEGGAALRWWSGRMGDPALFARLLRHLPGGVGRAGGDDSCRN</sequence>
<dbReference type="SUPFAM" id="SSF46785">
    <property type="entry name" value="Winged helix' DNA-binding domain"/>
    <property type="match status" value="1"/>
</dbReference>
<dbReference type="GO" id="GO:0003700">
    <property type="term" value="F:DNA-binding transcription factor activity"/>
    <property type="evidence" value="ECO:0007669"/>
    <property type="project" value="InterPro"/>
</dbReference>
<dbReference type="Gene3D" id="1.10.10.10">
    <property type="entry name" value="Winged helix-like DNA-binding domain superfamily/Winged helix DNA-binding domain"/>
    <property type="match status" value="1"/>
</dbReference>
<dbReference type="InterPro" id="IPR005119">
    <property type="entry name" value="LysR_subst-bd"/>
</dbReference>
<comment type="similarity">
    <text evidence="1">Belongs to the LysR transcriptional regulatory family.</text>
</comment>
<accession>A0A1I4TMW2</accession>
<keyword evidence="3 6" id="KW-0238">DNA-binding</keyword>
<dbReference type="RefSeq" id="WP_093390670.1">
    <property type="nucleotide sequence ID" value="NZ_FOTW01000032.1"/>
</dbReference>
<evidence type="ECO:0000313" key="6">
    <source>
        <dbReference type="EMBL" id="SFM78006.1"/>
    </source>
</evidence>
<name>A0A1I4TMW2_9BURK</name>
<dbReference type="InterPro" id="IPR036388">
    <property type="entry name" value="WH-like_DNA-bd_sf"/>
</dbReference>
<dbReference type="EMBL" id="FOTW01000032">
    <property type="protein sequence ID" value="SFM78006.1"/>
    <property type="molecule type" value="Genomic_DNA"/>
</dbReference>
<dbReference type="OrthoDB" id="5293066at2"/>
<keyword evidence="2" id="KW-0805">Transcription regulation</keyword>
<evidence type="ECO:0000259" key="5">
    <source>
        <dbReference type="PROSITE" id="PS50931"/>
    </source>
</evidence>
<dbReference type="Pfam" id="PF00126">
    <property type="entry name" value="HTH_1"/>
    <property type="match status" value="1"/>
</dbReference>
<feature type="domain" description="HTH lysR-type" evidence="5">
    <location>
        <begin position="4"/>
        <end position="61"/>
    </location>
</feature>
<evidence type="ECO:0000256" key="1">
    <source>
        <dbReference type="ARBA" id="ARBA00009437"/>
    </source>
</evidence>
<dbReference type="InterPro" id="IPR036390">
    <property type="entry name" value="WH_DNA-bd_sf"/>
</dbReference>
<evidence type="ECO:0000313" key="7">
    <source>
        <dbReference type="Proteomes" id="UP000199470"/>
    </source>
</evidence>
<dbReference type="SUPFAM" id="SSF53850">
    <property type="entry name" value="Periplasmic binding protein-like II"/>
    <property type="match status" value="1"/>
</dbReference>
<dbReference type="Gene3D" id="3.40.190.10">
    <property type="entry name" value="Periplasmic binding protein-like II"/>
    <property type="match status" value="2"/>
</dbReference>
<dbReference type="Pfam" id="PF03466">
    <property type="entry name" value="LysR_substrate"/>
    <property type="match status" value="1"/>
</dbReference>
<keyword evidence="4" id="KW-0804">Transcription</keyword>
<evidence type="ECO:0000256" key="2">
    <source>
        <dbReference type="ARBA" id="ARBA00023015"/>
    </source>
</evidence>
<evidence type="ECO:0000256" key="3">
    <source>
        <dbReference type="ARBA" id="ARBA00023125"/>
    </source>
</evidence>
<dbReference type="GO" id="GO:0000976">
    <property type="term" value="F:transcription cis-regulatory region binding"/>
    <property type="evidence" value="ECO:0007669"/>
    <property type="project" value="TreeGrafter"/>
</dbReference>
<dbReference type="PROSITE" id="PS50931">
    <property type="entry name" value="HTH_LYSR"/>
    <property type="match status" value="1"/>
</dbReference>
<dbReference type="STRING" id="758825.SAMN02982985_05277"/>
<dbReference type="PANTHER" id="PTHR30126:SF4">
    <property type="entry name" value="LYSR FAMILY TRANSCRIPTIONAL REGULATOR"/>
    <property type="match status" value="1"/>
</dbReference>
<keyword evidence="7" id="KW-1185">Reference proteome</keyword>
<gene>
    <name evidence="6" type="ORF">SAMN02982985_05277</name>
</gene>
<reference evidence="6 7" key="1">
    <citation type="submission" date="2016-10" db="EMBL/GenBank/DDBJ databases">
        <authorList>
            <person name="de Groot N.N."/>
        </authorList>
    </citation>
    <scope>NUCLEOTIDE SEQUENCE [LARGE SCALE GENOMIC DNA]</scope>
    <source>
        <strain evidence="6 7">ATCC 43154</strain>
    </source>
</reference>
<dbReference type="InterPro" id="IPR000847">
    <property type="entry name" value="LysR_HTH_N"/>
</dbReference>
<dbReference type="AlphaFoldDB" id="A0A1I4TMW2"/>